<evidence type="ECO:0000313" key="1">
    <source>
        <dbReference type="EnsemblPlants" id="Kaladp0070s0047.1.v1.1"/>
    </source>
</evidence>
<accession>A0A7N0UK11</accession>
<proteinExistence type="predicted"/>
<reference evidence="1" key="1">
    <citation type="submission" date="2021-01" db="UniProtKB">
        <authorList>
            <consortium name="EnsemblPlants"/>
        </authorList>
    </citation>
    <scope>IDENTIFICATION</scope>
</reference>
<evidence type="ECO:0000313" key="2">
    <source>
        <dbReference type="Proteomes" id="UP000594263"/>
    </source>
</evidence>
<keyword evidence="2" id="KW-1185">Reference proteome</keyword>
<protein>
    <submittedName>
        <fullName evidence="1">Uncharacterized protein</fullName>
    </submittedName>
</protein>
<dbReference type="Gramene" id="Kaladp0070s0047.1.v1.1">
    <property type="protein sequence ID" value="Kaladp0070s0047.1.v1.1"/>
    <property type="gene ID" value="Kaladp0070s0047.v1.1"/>
</dbReference>
<sequence>MNHLRPPLLISNTSSLKQNMRRRMKMMMALVHILHSEIQMTRIESINYQKINIVVTKRKQDSCVGSDDSKTCAIALKPTTPPAARGTHFSIKIAKRGSV</sequence>
<dbReference type="EnsemblPlants" id="Kaladp0070s0047.1.v1.1">
    <property type="protein sequence ID" value="Kaladp0070s0047.1.v1.1"/>
    <property type="gene ID" value="Kaladp0070s0047.v1.1"/>
</dbReference>
<organism evidence="1 2">
    <name type="scientific">Kalanchoe fedtschenkoi</name>
    <name type="common">Lavender scallops</name>
    <name type="synonym">South American air plant</name>
    <dbReference type="NCBI Taxonomy" id="63787"/>
    <lineage>
        <taxon>Eukaryota</taxon>
        <taxon>Viridiplantae</taxon>
        <taxon>Streptophyta</taxon>
        <taxon>Embryophyta</taxon>
        <taxon>Tracheophyta</taxon>
        <taxon>Spermatophyta</taxon>
        <taxon>Magnoliopsida</taxon>
        <taxon>eudicotyledons</taxon>
        <taxon>Gunneridae</taxon>
        <taxon>Pentapetalae</taxon>
        <taxon>Saxifragales</taxon>
        <taxon>Crassulaceae</taxon>
        <taxon>Kalanchoe</taxon>
    </lineage>
</organism>
<dbReference type="AlphaFoldDB" id="A0A7N0UK11"/>
<dbReference type="Proteomes" id="UP000594263">
    <property type="component" value="Unplaced"/>
</dbReference>
<name>A0A7N0UK11_KALFE</name>